<evidence type="ECO:0000256" key="3">
    <source>
        <dbReference type="ARBA" id="ARBA00022630"/>
    </source>
</evidence>
<evidence type="ECO:0000256" key="7">
    <source>
        <dbReference type="ARBA" id="ARBA00022982"/>
    </source>
</evidence>
<dbReference type="Proteomes" id="UP000586254">
    <property type="component" value="Unassembled WGS sequence"/>
</dbReference>
<feature type="transmembrane region" description="Helical" evidence="10">
    <location>
        <begin position="261"/>
        <end position="281"/>
    </location>
</feature>
<comment type="similarity">
    <text evidence="10">Belongs to the NqrB/RnfD family.</text>
</comment>
<feature type="modified residue" description="FMN phosphoryl threonine" evidence="10">
    <location>
        <position position="158"/>
    </location>
</feature>
<dbReference type="PANTHER" id="PTHR30578:SF0">
    <property type="entry name" value="ION-TRANSLOCATING OXIDOREDUCTASE COMPLEX SUBUNIT D"/>
    <property type="match status" value="1"/>
</dbReference>
<dbReference type="Pfam" id="PF03116">
    <property type="entry name" value="NQR2_RnfD_RnfE"/>
    <property type="match status" value="1"/>
</dbReference>
<evidence type="ECO:0000256" key="2">
    <source>
        <dbReference type="ARBA" id="ARBA00022553"/>
    </source>
</evidence>
<feature type="transmembrane region" description="Helical" evidence="10">
    <location>
        <begin position="234"/>
        <end position="254"/>
    </location>
</feature>
<dbReference type="InterPro" id="IPR004338">
    <property type="entry name" value="NqrB/RnfD"/>
</dbReference>
<keyword evidence="9 10" id="KW-0472">Membrane</keyword>
<keyword evidence="8 10" id="KW-1133">Transmembrane helix</keyword>
<keyword evidence="10" id="KW-1003">Cell membrane</keyword>
<gene>
    <name evidence="10" type="primary">rnfD</name>
    <name evidence="11" type="ORF">H0N91_12025</name>
</gene>
<name>A0A853JQJ4_9FIRM</name>
<reference evidence="11 12" key="1">
    <citation type="submission" date="2020-07" db="EMBL/GenBank/DDBJ databases">
        <title>Organ Donor 1.</title>
        <authorList>
            <person name="Marsh A.J."/>
            <person name="Azcarate-Peril M.A."/>
        </authorList>
    </citation>
    <scope>NUCLEOTIDE SEQUENCE [LARGE SCALE GENOMIC DNA]</scope>
    <source>
        <strain evidence="11 12">AMC0717</strain>
    </source>
</reference>
<accession>A0A853JQJ4</accession>
<comment type="subunit">
    <text evidence="10">The complex is composed of six subunits: RnfA, RnfB, RnfC, RnfD, RnfE and RnfG.</text>
</comment>
<keyword evidence="1 10" id="KW-0813">Transport</keyword>
<keyword evidence="4 10" id="KW-0288">FMN</keyword>
<evidence type="ECO:0000256" key="9">
    <source>
        <dbReference type="ARBA" id="ARBA00023136"/>
    </source>
</evidence>
<evidence type="ECO:0000256" key="4">
    <source>
        <dbReference type="ARBA" id="ARBA00022643"/>
    </source>
</evidence>
<proteinExistence type="inferred from homology"/>
<sequence length="323" mass="34846">MSKLDLTLTVSSSPHIRAKHNTSSIMQSVIVALLPALAVAGYVFGMRTFLIVAICVASCVVTEAVIQKLMKKPITVSDWSAVVTGLLLAFNLPITAPWWMCIVGSVFAIALVKQCFGGLGHNFMNPALAARAFLVASWPTHMTGTAYIPAADTFTTATPLGILKEGMDLTALPSNLDMFLGINGVYGSIGEISALALLIGGIYLIVRGVISWRIPAVYLATVAILSLVFGQDPIFQLCSGGLMLGAFFMATDYVSSPSTPVGQIIFAFGCGLITMIIRMFGGYPEGVSYSILLMNVAAPLIERFTRPRIYARRKRKKRIKRWK</sequence>
<evidence type="ECO:0000256" key="6">
    <source>
        <dbReference type="ARBA" id="ARBA00022967"/>
    </source>
</evidence>
<dbReference type="EMBL" id="JACCKS010000013">
    <property type="protein sequence ID" value="NZA38834.1"/>
    <property type="molecule type" value="Genomic_DNA"/>
</dbReference>
<dbReference type="HAMAP" id="MF_00462">
    <property type="entry name" value="RsxD_RnfD"/>
    <property type="match status" value="1"/>
</dbReference>
<comment type="cofactor">
    <cofactor evidence="10">
        <name>FMN</name>
        <dbReference type="ChEBI" id="CHEBI:58210"/>
    </cofactor>
</comment>
<feature type="transmembrane region" description="Helical" evidence="10">
    <location>
        <begin position="212"/>
        <end position="228"/>
    </location>
</feature>
<dbReference type="InterPro" id="IPR011303">
    <property type="entry name" value="RnfD_bac"/>
</dbReference>
<keyword evidence="5 10" id="KW-0812">Transmembrane</keyword>
<comment type="caution">
    <text evidence="10">Lacks conserved residue(s) required for the propagation of feature annotation.</text>
</comment>
<evidence type="ECO:0000313" key="11">
    <source>
        <dbReference type="EMBL" id="NZA38834.1"/>
    </source>
</evidence>
<keyword evidence="3 10" id="KW-0285">Flavoprotein</keyword>
<keyword evidence="6 10" id="KW-1278">Translocase</keyword>
<comment type="subcellular location">
    <subcellularLocation>
        <location evidence="10">Cell membrane</location>
        <topology evidence="10">Multi-pass membrane protein</topology>
    </subcellularLocation>
</comment>
<comment type="caution">
    <text evidence="11">The sequence shown here is derived from an EMBL/GenBank/DDBJ whole genome shotgun (WGS) entry which is preliminary data.</text>
</comment>
<protein>
    <recommendedName>
        <fullName evidence="10">Ion-translocating oxidoreductase complex subunit D</fullName>
        <ecNumber evidence="10">7.-.-.-</ecNumber>
    </recommendedName>
    <alternativeName>
        <fullName evidence="10">Rnf electron transport complex subunit D</fullName>
    </alternativeName>
</protein>
<evidence type="ECO:0000256" key="5">
    <source>
        <dbReference type="ARBA" id="ARBA00022692"/>
    </source>
</evidence>
<dbReference type="GO" id="GO:0055085">
    <property type="term" value="P:transmembrane transport"/>
    <property type="evidence" value="ECO:0007669"/>
    <property type="project" value="InterPro"/>
</dbReference>
<evidence type="ECO:0000256" key="10">
    <source>
        <dbReference type="HAMAP-Rule" id="MF_00462"/>
    </source>
</evidence>
<dbReference type="GO" id="GO:0022900">
    <property type="term" value="P:electron transport chain"/>
    <property type="evidence" value="ECO:0007669"/>
    <property type="project" value="UniProtKB-UniRule"/>
</dbReference>
<evidence type="ECO:0000256" key="8">
    <source>
        <dbReference type="ARBA" id="ARBA00022989"/>
    </source>
</evidence>
<evidence type="ECO:0000256" key="1">
    <source>
        <dbReference type="ARBA" id="ARBA00022448"/>
    </source>
</evidence>
<dbReference type="NCBIfam" id="TIGR01946">
    <property type="entry name" value="rnfD"/>
    <property type="match status" value="1"/>
</dbReference>
<evidence type="ECO:0000313" key="12">
    <source>
        <dbReference type="Proteomes" id="UP000586254"/>
    </source>
</evidence>
<dbReference type="AlphaFoldDB" id="A0A853JQJ4"/>
<dbReference type="PANTHER" id="PTHR30578">
    <property type="entry name" value="ELECTRON TRANSPORT COMPLEX PROTEIN RNFD"/>
    <property type="match status" value="1"/>
</dbReference>
<dbReference type="RefSeq" id="WP_180493556.1">
    <property type="nucleotide sequence ID" value="NZ_JACCKS010000013.1"/>
</dbReference>
<feature type="transmembrane region" description="Helical" evidence="10">
    <location>
        <begin position="185"/>
        <end position="205"/>
    </location>
</feature>
<feature type="transmembrane region" description="Helical" evidence="10">
    <location>
        <begin position="49"/>
        <end position="66"/>
    </location>
</feature>
<feature type="transmembrane region" description="Helical" evidence="10">
    <location>
        <begin position="25"/>
        <end position="43"/>
    </location>
</feature>
<keyword evidence="2 10" id="KW-0597">Phosphoprotein</keyword>
<organism evidence="11 12">
    <name type="scientific">Eubacterium callanderi</name>
    <dbReference type="NCBI Taxonomy" id="53442"/>
    <lineage>
        <taxon>Bacteria</taxon>
        <taxon>Bacillati</taxon>
        <taxon>Bacillota</taxon>
        <taxon>Clostridia</taxon>
        <taxon>Eubacteriales</taxon>
        <taxon>Eubacteriaceae</taxon>
        <taxon>Eubacterium</taxon>
    </lineage>
</organism>
<dbReference type="GO" id="GO:0005886">
    <property type="term" value="C:plasma membrane"/>
    <property type="evidence" value="ECO:0007669"/>
    <property type="project" value="UniProtKB-SubCell"/>
</dbReference>
<keyword evidence="7 10" id="KW-0249">Electron transport</keyword>
<dbReference type="EC" id="7.-.-.-" evidence="10"/>
<comment type="function">
    <text evidence="10">Part of a membrane-bound complex that couples electron transfer with translocation of ions across the membrane.</text>
</comment>